<name>A0ABQ5BDQ3_9ASTR</name>
<reference evidence="1" key="1">
    <citation type="journal article" date="2022" name="Int. J. Mol. Sci.">
        <title>Draft Genome of Tanacetum Coccineum: Genomic Comparison of Closely Related Tanacetum-Family Plants.</title>
        <authorList>
            <person name="Yamashiro T."/>
            <person name="Shiraishi A."/>
            <person name="Nakayama K."/>
            <person name="Satake H."/>
        </authorList>
    </citation>
    <scope>NUCLEOTIDE SEQUENCE</scope>
</reference>
<organism evidence="1 2">
    <name type="scientific">Tanacetum coccineum</name>
    <dbReference type="NCBI Taxonomy" id="301880"/>
    <lineage>
        <taxon>Eukaryota</taxon>
        <taxon>Viridiplantae</taxon>
        <taxon>Streptophyta</taxon>
        <taxon>Embryophyta</taxon>
        <taxon>Tracheophyta</taxon>
        <taxon>Spermatophyta</taxon>
        <taxon>Magnoliopsida</taxon>
        <taxon>eudicotyledons</taxon>
        <taxon>Gunneridae</taxon>
        <taxon>Pentapetalae</taxon>
        <taxon>asterids</taxon>
        <taxon>campanulids</taxon>
        <taxon>Asterales</taxon>
        <taxon>Asteraceae</taxon>
        <taxon>Asteroideae</taxon>
        <taxon>Anthemideae</taxon>
        <taxon>Anthemidinae</taxon>
        <taxon>Tanacetum</taxon>
    </lineage>
</organism>
<sequence>MSISRKKLWLHPLFPNSARGEAADPIDIRVDVIHPELVAVVAFPVAAIARVKIEQQLAVVQESQRQDREDFRKLKELMTSQFDALHRYPPAS</sequence>
<keyword evidence="2" id="KW-1185">Reference proteome</keyword>
<evidence type="ECO:0000313" key="1">
    <source>
        <dbReference type="EMBL" id="GJT12653.1"/>
    </source>
</evidence>
<evidence type="ECO:0000313" key="2">
    <source>
        <dbReference type="Proteomes" id="UP001151760"/>
    </source>
</evidence>
<accession>A0ABQ5BDQ3</accession>
<dbReference type="EMBL" id="BQNB010013165">
    <property type="protein sequence ID" value="GJT12653.1"/>
    <property type="molecule type" value="Genomic_DNA"/>
</dbReference>
<gene>
    <name evidence="1" type="ORF">Tco_0859695</name>
</gene>
<reference evidence="1" key="2">
    <citation type="submission" date="2022-01" db="EMBL/GenBank/DDBJ databases">
        <authorList>
            <person name="Yamashiro T."/>
            <person name="Shiraishi A."/>
            <person name="Satake H."/>
            <person name="Nakayama K."/>
        </authorList>
    </citation>
    <scope>NUCLEOTIDE SEQUENCE</scope>
</reference>
<protein>
    <submittedName>
        <fullName evidence="1">Uncharacterized protein</fullName>
    </submittedName>
</protein>
<proteinExistence type="predicted"/>
<dbReference type="Proteomes" id="UP001151760">
    <property type="component" value="Unassembled WGS sequence"/>
</dbReference>
<comment type="caution">
    <text evidence="1">The sequence shown here is derived from an EMBL/GenBank/DDBJ whole genome shotgun (WGS) entry which is preliminary data.</text>
</comment>